<evidence type="ECO:0000256" key="2">
    <source>
        <dbReference type="ARBA" id="ARBA00022574"/>
    </source>
</evidence>
<evidence type="ECO:0000259" key="7">
    <source>
        <dbReference type="Pfam" id="PF12341"/>
    </source>
</evidence>
<feature type="region of interest" description="Disordered" evidence="6">
    <location>
        <begin position="863"/>
        <end position="976"/>
    </location>
</feature>
<evidence type="ECO:0000313" key="10">
    <source>
        <dbReference type="EMBL" id="GAA95402.1"/>
    </source>
</evidence>
<dbReference type="FunCoup" id="G7DXU2">
    <property type="interactions" value="371"/>
</dbReference>
<feature type="domain" description="WDHD1 first WD40" evidence="9">
    <location>
        <begin position="24"/>
        <end position="323"/>
    </location>
</feature>
<dbReference type="SMART" id="SM00320">
    <property type="entry name" value="WD40"/>
    <property type="match status" value="7"/>
</dbReference>
<dbReference type="Pfam" id="PF20946">
    <property type="entry name" value="Ctf4_C"/>
    <property type="match status" value="1"/>
</dbReference>
<dbReference type="PANTHER" id="PTHR19932">
    <property type="entry name" value="WD REPEAT AND HMG-BOX DNA BINDING PROTEIN"/>
    <property type="match status" value="1"/>
</dbReference>
<dbReference type="OMA" id="RYAHTNG"/>
<dbReference type="PROSITE" id="PS00678">
    <property type="entry name" value="WD_REPEATS_1"/>
    <property type="match status" value="1"/>
</dbReference>
<feature type="region of interest" description="Disordered" evidence="6">
    <location>
        <begin position="1"/>
        <end position="26"/>
    </location>
</feature>
<evidence type="ECO:0000313" key="11">
    <source>
        <dbReference type="Proteomes" id="UP000009131"/>
    </source>
</evidence>
<feature type="repeat" description="WD" evidence="5">
    <location>
        <begin position="250"/>
        <end position="281"/>
    </location>
</feature>
<feature type="repeat" description="WD" evidence="5">
    <location>
        <begin position="152"/>
        <end position="185"/>
    </location>
</feature>
<dbReference type="GO" id="GO:0006261">
    <property type="term" value="P:DNA-templated DNA replication"/>
    <property type="evidence" value="ECO:0007669"/>
    <property type="project" value="TreeGrafter"/>
</dbReference>
<keyword evidence="3" id="KW-0677">Repeat</keyword>
<reference evidence="10 11" key="2">
    <citation type="journal article" date="2012" name="Open Biol.">
        <title>Characteristics of nucleosomes and linker DNA regions on the genome of the basidiomycete Mixia osmundae revealed by mono- and dinucleosome mapping.</title>
        <authorList>
            <person name="Nishida H."/>
            <person name="Kondo S."/>
            <person name="Matsumoto T."/>
            <person name="Suzuki Y."/>
            <person name="Yoshikawa H."/>
            <person name="Taylor T.D."/>
            <person name="Sugiyama J."/>
        </authorList>
    </citation>
    <scope>NUCLEOTIDE SEQUENCE [LARGE SCALE GENOMIC DNA]</scope>
    <source>
        <strain evidence="11">CBS 9802 / IAM 14324 / JCM 22182 / KY 12970</strain>
    </source>
</reference>
<comment type="subcellular location">
    <subcellularLocation>
        <location evidence="1">Nucleus</location>
    </subcellularLocation>
</comment>
<protein>
    <submittedName>
        <fullName evidence="10">Uncharacterized protein</fullName>
    </submittedName>
</protein>
<dbReference type="GO" id="GO:0000278">
    <property type="term" value="P:mitotic cell cycle"/>
    <property type="evidence" value="ECO:0007669"/>
    <property type="project" value="TreeGrafter"/>
</dbReference>
<dbReference type="CDD" id="cd00200">
    <property type="entry name" value="WD40"/>
    <property type="match status" value="1"/>
</dbReference>
<reference evidence="10 11" key="1">
    <citation type="journal article" date="2011" name="J. Gen. Appl. Microbiol.">
        <title>Draft genome sequencing of the enigmatic basidiomycete Mixia osmundae.</title>
        <authorList>
            <person name="Nishida H."/>
            <person name="Nagatsuka Y."/>
            <person name="Sugiyama J."/>
        </authorList>
    </citation>
    <scope>NUCLEOTIDE SEQUENCE [LARGE SCALE GENOMIC DNA]</scope>
    <source>
        <strain evidence="11">CBS 9802 / IAM 14324 / JCM 22182 / KY 12970</strain>
    </source>
</reference>
<dbReference type="AlphaFoldDB" id="G7DXU2"/>
<dbReference type="EMBL" id="BABT02000062">
    <property type="protein sequence ID" value="GAA95402.1"/>
    <property type="molecule type" value="Genomic_DNA"/>
</dbReference>
<feature type="domain" description="WDHD1/CFT4 helical bundle" evidence="8">
    <location>
        <begin position="739"/>
        <end position="837"/>
    </location>
</feature>
<dbReference type="InterPro" id="IPR057646">
    <property type="entry name" value="WD40_WDHD1_1st"/>
</dbReference>
<dbReference type="PANTHER" id="PTHR19932:SF10">
    <property type="entry name" value="WD REPEAT AND HMG-BOX DNA-BINDING PROTEIN 1"/>
    <property type="match status" value="1"/>
</dbReference>
<dbReference type="STRING" id="764103.G7DXU2"/>
<evidence type="ECO:0000256" key="6">
    <source>
        <dbReference type="SAM" id="MobiDB-lite"/>
    </source>
</evidence>
<feature type="compositionally biased region" description="Polar residues" evidence="6">
    <location>
        <begin position="938"/>
        <end position="961"/>
    </location>
</feature>
<dbReference type="RefSeq" id="XP_014569923.1">
    <property type="nucleotide sequence ID" value="XM_014714437.1"/>
</dbReference>
<dbReference type="eggNOG" id="KOG1274">
    <property type="taxonomic scope" value="Eukaryota"/>
</dbReference>
<dbReference type="PROSITE" id="PS50294">
    <property type="entry name" value="WD_REPEATS_REGION"/>
    <property type="match status" value="1"/>
</dbReference>
<dbReference type="PROSITE" id="PS50082">
    <property type="entry name" value="WD_REPEATS_2"/>
    <property type="match status" value="2"/>
</dbReference>
<evidence type="ECO:0000256" key="1">
    <source>
        <dbReference type="ARBA" id="ARBA00004123"/>
    </source>
</evidence>
<feature type="compositionally biased region" description="Polar residues" evidence="6">
    <location>
        <begin position="869"/>
        <end position="880"/>
    </location>
</feature>
<dbReference type="Gene3D" id="2.130.10.10">
    <property type="entry name" value="YVTN repeat-like/Quinoprotein amine dehydrogenase"/>
    <property type="match status" value="2"/>
</dbReference>
<dbReference type="InterPro" id="IPR048591">
    <property type="entry name" value="WDHD1/CFT4_hel"/>
</dbReference>
<organism evidence="10 11">
    <name type="scientific">Mixia osmundae (strain CBS 9802 / IAM 14324 / JCM 22182 / KY 12970)</name>
    <dbReference type="NCBI Taxonomy" id="764103"/>
    <lineage>
        <taxon>Eukaryota</taxon>
        <taxon>Fungi</taxon>
        <taxon>Dikarya</taxon>
        <taxon>Basidiomycota</taxon>
        <taxon>Pucciniomycotina</taxon>
        <taxon>Mixiomycetes</taxon>
        <taxon>Mixiales</taxon>
        <taxon>Mixiaceae</taxon>
        <taxon>Mixia</taxon>
    </lineage>
</organism>
<dbReference type="InterPro" id="IPR015943">
    <property type="entry name" value="WD40/YVTN_repeat-like_dom_sf"/>
</dbReference>
<dbReference type="GO" id="GO:0043596">
    <property type="term" value="C:nuclear replication fork"/>
    <property type="evidence" value="ECO:0007669"/>
    <property type="project" value="TreeGrafter"/>
</dbReference>
<gene>
    <name evidence="10" type="primary">Mo02056</name>
    <name evidence="10" type="ORF">E5Q_02056</name>
</gene>
<dbReference type="Pfam" id="PF24817">
    <property type="entry name" value="WD40_WDHD1_1st"/>
    <property type="match status" value="1"/>
</dbReference>
<evidence type="ECO:0000256" key="4">
    <source>
        <dbReference type="ARBA" id="ARBA00023242"/>
    </source>
</evidence>
<feature type="domain" description="WDHD1/CFT4 second beta-propeller" evidence="7">
    <location>
        <begin position="430"/>
        <end position="728"/>
    </location>
</feature>
<evidence type="ECO:0000259" key="9">
    <source>
        <dbReference type="Pfam" id="PF24817"/>
    </source>
</evidence>
<dbReference type="GO" id="GO:0003682">
    <property type="term" value="F:chromatin binding"/>
    <property type="evidence" value="ECO:0007669"/>
    <property type="project" value="TreeGrafter"/>
</dbReference>
<evidence type="ECO:0000256" key="3">
    <source>
        <dbReference type="ARBA" id="ARBA00022737"/>
    </source>
</evidence>
<feature type="compositionally biased region" description="Basic and acidic residues" evidence="6">
    <location>
        <begin position="1"/>
        <end position="10"/>
    </location>
</feature>
<dbReference type="InterPro" id="IPR036322">
    <property type="entry name" value="WD40_repeat_dom_sf"/>
</dbReference>
<keyword evidence="4" id="KW-0539">Nucleus</keyword>
<dbReference type="InterPro" id="IPR022100">
    <property type="entry name" value="WDHD1/CFT4_beta-prop_2nd"/>
</dbReference>
<dbReference type="OrthoDB" id="427368at2759"/>
<sequence>MLRVSTEHARKMTTVGPEELKSRPLHSEGPTRVVWAADGSKLFSGGVDHMIRVQDGAVKEEYIEEPALIEPGDAVHTIHASYDHLVTGCDDGVARIYDIKTNLEIGMLARMNTGAPVRSLKLGLSGTKCAIGSDDMMIKIIDVRDVTIIQQFTGHEKPVRDVSWSPDGSLLITSSSDGTVRVWDVANSPEDPRCVHTFEGLITKALPEDSTASVEAVWHPSGQYFVISNKTHDITVVTRDSWDCKPGFTEQGHSTAVCALAWSANGNYLASASNNEVIIWDSSLRKPVLRTKFAGEDEIVTSLAWRPGQGANTLAIADQTGQIKRWDNLIDTTARAHPTDIATTIVHTRAKSAQSVAANDTEEPAIPAIDALDDPFGDDWLDDDAGILAGEAKDAIDDESIALPPPLVSKYGQRASAGTTFRGQQGQHRFQPGATSERDGRRYLAFNDIGLIHTVARTGYNFITVDFHDRSTHSGYQISDHDRFDMACLGSNGAVFASTGQNGLLSSIYYRPYAGWHQTAEWKFQLSKNENAIGLAIGGLALPQTDDISLAGAGTIVLATDKGYLRFFTSSGIQKYIWSFAGDIVTMAGGAEAVIVVHRTSDMSLGGQQGLLYTLIDLDTLEVFQSGALPVAAGQELRWAGFSDDHLPAIYTSDGIMHVLDKVRRPRQARWTPVFDIARDEACQAGKYRLWPVSIASKQMMAVALKGSQEQPYFPTPLTIDVQLEMPLLHLEAGEESAQLEAQHLLNSLILSNRLDAITADEAEVDSELAAIKTEMDLAVIKGLQAVCKADKLQKALDMASSIIEPSNLGVIKRLAAFYSLQGLSDRLEALEEARLDNPDDRLMSDRRPPKWAGLEDDRTLTAGKLNGHSHQSQRANNPLASDFQPSGKRQRNAERVFPRQQSPTDEVMQLDDVREDEISPAPELLSTADVVERPRKQNNPFAKSNHNALTPSSSAASTNPFLKKKGEAKHLQKSGSFYDRIDTAKAEGVQTTLFGKAPPAASKKDDAKKPSKKRKSDAINGDSARPASISSFFAGDAAKTKRAASNESRRDDDARSPSIETSPVPSRVLAELDNESMRPLDTEPTASEKLAAFVHCPSTESTVV</sequence>
<dbReference type="InterPro" id="IPR001680">
    <property type="entry name" value="WD40_rpt"/>
</dbReference>
<keyword evidence="2 5" id="KW-0853">WD repeat</keyword>
<evidence type="ECO:0000256" key="5">
    <source>
        <dbReference type="PROSITE-ProRule" id="PRU00221"/>
    </source>
</evidence>
<dbReference type="Proteomes" id="UP000009131">
    <property type="component" value="Unassembled WGS sequence"/>
</dbReference>
<evidence type="ECO:0000259" key="8">
    <source>
        <dbReference type="Pfam" id="PF20946"/>
    </source>
</evidence>
<keyword evidence="11" id="KW-1185">Reference proteome</keyword>
<feature type="region of interest" description="Disordered" evidence="6">
    <location>
        <begin position="991"/>
        <end position="1086"/>
    </location>
</feature>
<dbReference type="GO" id="GO:0006281">
    <property type="term" value="P:DNA repair"/>
    <property type="evidence" value="ECO:0007669"/>
    <property type="project" value="TreeGrafter"/>
</dbReference>
<accession>G7DXU2</accession>
<dbReference type="InterPro" id="IPR019775">
    <property type="entry name" value="WD40_repeat_CS"/>
</dbReference>
<dbReference type="SUPFAM" id="SSF50978">
    <property type="entry name" value="WD40 repeat-like"/>
    <property type="match status" value="1"/>
</dbReference>
<dbReference type="HOGENOM" id="CLU_004219_1_0_1"/>
<proteinExistence type="predicted"/>
<name>G7DXU2_MIXOS</name>
<comment type="caution">
    <text evidence="10">The sequence shown here is derived from an EMBL/GenBank/DDBJ whole genome shotgun (WGS) entry which is preliminary data.</text>
</comment>
<dbReference type="InParanoid" id="G7DXU2"/>
<dbReference type="Pfam" id="PF12341">
    <property type="entry name" value="Mcl1_mid"/>
    <property type="match status" value="1"/>
</dbReference>